<dbReference type="Pfam" id="PF01243">
    <property type="entry name" value="PNPOx_N"/>
    <property type="match status" value="1"/>
</dbReference>
<dbReference type="InterPro" id="IPR011576">
    <property type="entry name" value="Pyridox_Oxase_N"/>
</dbReference>
<accession>C3X8C3</accession>
<dbReference type="SUPFAM" id="SSF50475">
    <property type="entry name" value="FMN-binding split barrel"/>
    <property type="match status" value="1"/>
</dbReference>
<name>C3X8C3_OXAFO</name>
<dbReference type="Gene3D" id="2.30.110.10">
    <property type="entry name" value="Electron Transport, Fmn-binding Protein, Chain A"/>
    <property type="match status" value="1"/>
</dbReference>
<gene>
    <name evidence="2" type="ORF">OFBG_00477</name>
</gene>
<sequence>MKGTLMKKAFHFLEKQEDMAFATCDKHHNPKVRVLELMKTEGHTLYFAVSPLSETYAQLQDNNRAEALAWKGGISVRLEGKVHFDVPDETCRDIYNESKLLQRLYTSYKELAYLRFVAGRMVYYDLSETLPIENTYDFDKEDLPVAPDPSVLENRK</sequence>
<evidence type="ECO:0000313" key="3">
    <source>
        <dbReference type="Proteomes" id="UP000005089"/>
    </source>
</evidence>
<keyword evidence="3" id="KW-1185">Reference proteome</keyword>
<dbReference type="Proteomes" id="UP000005089">
    <property type="component" value="Unassembled WGS sequence"/>
</dbReference>
<reference evidence="2 3" key="1">
    <citation type="submission" date="2009-02" db="EMBL/GenBank/DDBJ databases">
        <title>The Genome Sequence of Oxalobacter formigenes OXCC13.</title>
        <authorList>
            <consortium name="The Broad Institute Genome Sequencing Platform"/>
            <person name="Ward D."/>
            <person name="Young S.K."/>
            <person name="Kodira C.D."/>
            <person name="Zeng Q."/>
            <person name="Koehrsen M."/>
            <person name="Alvarado L."/>
            <person name="Berlin A."/>
            <person name="Borenstein D."/>
            <person name="Chen Z."/>
            <person name="Engels R."/>
            <person name="Freedman E."/>
            <person name="Gellesch M."/>
            <person name="Goldberg J."/>
            <person name="Griggs A."/>
            <person name="Gujja S."/>
            <person name="Heiman D."/>
            <person name="Hepburn T."/>
            <person name="Howarth C."/>
            <person name="Jen D."/>
            <person name="Larson L."/>
            <person name="Lewis B."/>
            <person name="Mehta T."/>
            <person name="Park D."/>
            <person name="Pearson M."/>
            <person name="Roberts A."/>
            <person name="Saif S."/>
            <person name="Shea T."/>
            <person name="Shenoy N."/>
            <person name="Sisk P."/>
            <person name="Stolte C."/>
            <person name="Sykes S."/>
            <person name="Walk T."/>
            <person name="White J."/>
            <person name="Yandava C."/>
            <person name="Allison M.J."/>
            <person name="Lander E."/>
            <person name="Nusbaum C."/>
            <person name="Galagan J."/>
            <person name="Birren B."/>
        </authorList>
    </citation>
    <scope>NUCLEOTIDE SEQUENCE [LARGE SCALE GENOMIC DNA]</scope>
    <source>
        <strain evidence="2 3">OXCC13</strain>
    </source>
</reference>
<dbReference type="AlphaFoldDB" id="C3X8C3"/>
<proteinExistence type="predicted"/>
<evidence type="ECO:0000259" key="1">
    <source>
        <dbReference type="Pfam" id="PF01243"/>
    </source>
</evidence>
<dbReference type="eggNOG" id="COG5015">
    <property type="taxonomic scope" value="Bacteria"/>
</dbReference>
<dbReference type="STRING" id="847.BRW83_1769"/>
<protein>
    <submittedName>
        <fullName evidence="2">Pyridoxamine 5'-phosphate oxidase family protein</fullName>
    </submittedName>
</protein>
<organism evidence="2 3">
    <name type="scientific">Oxalobacter formigenes OXCC13</name>
    <dbReference type="NCBI Taxonomy" id="556269"/>
    <lineage>
        <taxon>Bacteria</taxon>
        <taxon>Pseudomonadati</taxon>
        <taxon>Pseudomonadota</taxon>
        <taxon>Betaproteobacteria</taxon>
        <taxon>Burkholderiales</taxon>
        <taxon>Oxalobacteraceae</taxon>
        <taxon>Oxalobacter</taxon>
    </lineage>
</organism>
<dbReference type="InterPro" id="IPR012349">
    <property type="entry name" value="Split_barrel_FMN-bd"/>
</dbReference>
<dbReference type="EMBL" id="GG658170">
    <property type="protein sequence ID" value="EEO29449.1"/>
    <property type="molecule type" value="Genomic_DNA"/>
</dbReference>
<feature type="domain" description="Pyridoxamine 5'-phosphate oxidase N-terminal" evidence="1">
    <location>
        <begin position="7"/>
        <end position="94"/>
    </location>
</feature>
<evidence type="ECO:0000313" key="2">
    <source>
        <dbReference type="EMBL" id="EEO29449.1"/>
    </source>
</evidence>
<dbReference type="HOGENOM" id="CLU_137964_1_0_4"/>